<dbReference type="PANTHER" id="PTHR47396">
    <property type="entry name" value="TYPE I RESTRICTION ENZYME ECOKI R PROTEIN"/>
    <property type="match status" value="1"/>
</dbReference>
<dbReference type="AlphaFoldDB" id="A0A6C2C9V2"/>
<evidence type="ECO:0000259" key="1">
    <source>
        <dbReference type="PROSITE" id="PS50035"/>
    </source>
</evidence>
<organism evidence="4 5">
    <name type="scientific">Weissella muntiaci</name>
    <dbReference type="NCBI Taxonomy" id="2508881"/>
    <lineage>
        <taxon>Bacteria</taxon>
        <taxon>Bacillati</taxon>
        <taxon>Bacillota</taxon>
        <taxon>Bacilli</taxon>
        <taxon>Lactobacillales</taxon>
        <taxon>Lactobacillaceae</taxon>
        <taxon>Weissella</taxon>
    </lineage>
</organism>
<dbReference type="Pfam" id="PF00271">
    <property type="entry name" value="Helicase_C"/>
    <property type="match status" value="1"/>
</dbReference>
<dbReference type="Gene3D" id="3.30.870.10">
    <property type="entry name" value="Endonuclease Chain A"/>
    <property type="match status" value="1"/>
</dbReference>
<evidence type="ECO:0000313" key="5">
    <source>
        <dbReference type="Proteomes" id="UP000371977"/>
    </source>
</evidence>
<keyword evidence="5" id="KW-1185">Reference proteome</keyword>
<dbReference type="SUPFAM" id="SSF56024">
    <property type="entry name" value="Phospholipase D/nuclease"/>
    <property type="match status" value="1"/>
</dbReference>
<dbReference type="PROSITE" id="PS50035">
    <property type="entry name" value="PLD"/>
    <property type="match status" value="1"/>
</dbReference>
<proteinExistence type="predicted"/>
<protein>
    <submittedName>
        <fullName evidence="4">DUF3427 domain-containing protein</fullName>
    </submittedName>
</protein>
<dbReference type="GO" id="GO:0006793">
    <property type="term" value="P:phosphorus metabolic process"/>
    <property type="evidence" value="ECO:0007669"/>
    <property type="project" value="UniProtKB-ARBA"/>
</dbReference>
<dbReference type="Gene3D" id="3.40.50.300">
    <property type="entry name" value="P-loop containing nucleotide triphosphate hydrolases"/>
    <property type="match status" value="2"/>
</dbReference>
<dbReference type="InterPro" id="IPR001736">
    <property type="entry name" value="PLipase_D/transphosphatidylase"/>
</dbReference>
<sequence>MSGQCDRRDNLLLLKIRKWEWGGVLMDELFDLKTGINTALLTGGEEVSLLQPRLITNNADDTVLNHIRSALAGVTDFTFVVAFITESGLVTLKSQLADLATQGVRGRLITASYLNFNQPKVFRELLKIPNLDVRISSQSALHSKAYIFNYKEYYSAIIGSANLTQNALQRNTEWNLQIFATKQGNFTGQLLTETETLWLNAQPLTTAWIDQYENYLAHQVEQAQQDRQPEFIASGTIKPNKMQERALAALAHTRASGVTRGLIVSATGTGKTYLAALELAQVNPKRVLFIVHREQILLSARDSFKRVLGGPDKDYGVLSGNSRDLTAKYTFATVNTLSKAAVLEQFDSQAFDYIIIDEAHRINQSVVDDRMTMYERIIKHFKPKFMLGMTATPDRTDGNNIYEYFDHNIIYEISLLDALEADLLTPFHYIGVTDFEWQGEQINDRSQLKYLIADERVDYLLAKTAYYGYSGQQLFGLIFVSRIAEGEALAAALNKRQIRAEFISGAQSIAQREAAIERLRSGQLQYLITVDVFNEGIDIVEINQVVMMRPTTSRIVFLQQLGRGLRKAANKEYVTVIDFIGNYENNYLIPLALDPKHNANKEQLLNTVMTPEIVGVSTINFEEMAQKQLLDSIRKVNLSASQRFKVIYQNVANRTGHALPMLTDFVHFSDLTIDDIVEKYTTVLQMQAKFTNHEMIPTITALENNWLIFFNKEIANSKRILETATMQLLLTQGQVTDQELETFFTTNGFFFDDESLDSVASVLTYEYFLTTTARKFGETAPVIRRGTRWRLSPAFTEALQNLVFKQYIDDTVMAGWDYLTATFDNQVRFELNAKYYRRDIIKGLGWAKEQTGLVVGGYVRRSDSRFLPVFITIDKTEQVNSVDYKNEFVSDRVVTFYSKTNRTLASPLEATLAATDEFGRIQVYIRQNNEVTQDGRSFYYLGSAKVIKTAEMTMLDQDGRDVPMVRFDLQLEHPLTFSMAGILLN</sequence>
<dbReference type="GO" id="GO:0005829">
    <property type="term" value="C:cytosol"/>
    <property type="evidence" value="ECO:0007669"/>
    <property type="project" value="TreeGrafter"/>
</dbReference>
<dbReference type="Pfam" id="PF13091">
    <property type="entry name" value="PLDc_2"/>
    <property type="match status" value="1"/>
</dbReference>
<gene>
    <name evidence="4" type="ORF">ESZ50_00960</name>
</gene>
<dbReference type="SMART" id="SM00487">
    <property type="entry name" value="DEXDc"/>
    <property type="match status" value="1"/>
</dbReference>
<dbReference type="CDD" id="cd18032">
    <property type="entry name" value="DEXHc_RE_I_III_res"/>
    <property type="match status" value="1"/>
</dbReference>
<dbReference type="EMBL" id="SDGZ01000004">
    <property type="protein sequence ID" value="TYC50818.1"/>
    <property type="molecule type" value="Genomic_DNA"/>
</dbReference>
<dbReference type="InterPro" id="IPR027417">
    <property type="entry name" value="P-loop_NTPase"/>
</dbReference>
<feature type="domain" description="Helicase ATP-binding" evidence="2">
    <location>
        <begin position="252"/>
        <end position="411"/>
    </location>
</feature>
<dbReference type="PROSITE" id="PS51192">
    <property type="entry name" value="HELICASE_ATP_BIND_1"/>
    <property type="match status" value="1"/>
</dbReference>
<dbReference type="Pfam" id="PF11907">
    <property type="entry name" value="DUF3427"/>
    <property type="match status" value="1"/>
</dbReference>
<dbReference type="Proteomes" id="UP000371977">
    <property type="component" value="Unassembled WGS sequence"/>
</dbReference>
<dbReference type="GO" id="GO:0005524">
    <property type="term" value="F:ATP binding"/>
    <property type="evidence" value="ECO:0007669"/>
    <property type="project" value="InterPro"/>
</dbReference>
<dbReference type="SUPFAM" id="SSF52540">
    <property type="entry name" value="P-loop containing nucleoside triphosphate hydrolases"/>
    <property type="match status" value="1"/>
</dbReference>
<dbReference type="Pfam" id="PF26350">
    <property type="entry name" value="DUF8090"/>
    <property type="match status" value="1"/>
</dbReference>
<dbReference type="Pfam" id="PF04851">
    <property type="entry name" value="ResIII"/>
    <property type="match status" value="1"/>
</dbReference>
<evidence type="ECO:0000259" key="2">
    <source>
        <dbReference type="PROSITE" id="PS51192"/>
    </source>
</evidence>
<accession>A0A6C2C9V2</accession>
<dbReference type="PROSITE" id="PS51194">
    <property type="entry name" value="HELICASE_CTER"/>
    <property type="match status" value="1"/>
</dbReference>
<dbReference type="GO" id="GO:0003677">
    <property type="term" value="F:DNA binding"/>
    <property type="evidence" value="ECO:0007669"/>
    <property type="project" value="InterPro"/>
</dbReference>
<dbReference type="CDD" id="cd09204">
    <property type="entry name" value="PLDc_N_DEXD_b2"/>
    <property type="match status" value="1"/>
</dbReference>
<dbReference type="InterPro" id="IPR025202">
    <property type="entry name" value="PLD-like_dom"/>
</dbReference>
<dbReference type="InterPro" id="IPR001650">
    <property type="entry name" value="Helicase_C-like"/>
</dbReference>
<comment type="caution">
    <text evidence="4">The sequence shown here is derived from an EMBL/GenBank/DDBJ whole genome shotgun (WGS) entry which is preliminary data.</text>
</comment>
<evidence type="ECO:0000313" key="4">
    <source>
        <dbReference type="EMBL" id="TYC50818.1"/>
    </source>
</evidence>
<dbReference type="SMART" id="SM00490">
    <property type="entry name" value="HELICc"/>
    <property type="match status" value="1"/>
</dbReference>
<dbReference type="InterPro" id="IPR050742">
    <property type="entry name" value="Helicase_Restrict-Modif_Enz"/>
</dbReference>
<evidence type="ECO:0000259" key="3">
    <source>
        <dbReference type="PROSITE" id="PS51194"/>
    </source>
</evidence>
<dbReference type="InterPro" id="IPR014001">
    <property type="entry name" value="Helicase_ATP-bd"/>
</dbReference>
<dbReference type="OrthoDB" id="9802848at2"/>
<dbReference type="InterPro" id="IPR006935">
    <property type="entry name" value="Helicase/UvrB_N"/>
</dbReference>
<feature type="domain" description="Helicase C-terminal" evidence="3">
    <location>
        <begin position="462"/>
        <end position="609"/>
    </location>
</feature>
<name>A0A6C2C9V2_9LACO</name>
<feature type="domain" description="PLD phosphodiesterase" evidence="1">
    <location>
        <begin position="137"/>
        <end position="167"/>
    </location>
</feature>
<dbReference type="GO" id="GO:0016787">
    <property type="term" value="F:hydrolase activity"/>
    <property type="evidence" value="ECO:0007669"/>
    <property type="project" value="InterPro"/>
</dbReference>
<dbReference type="PANTHER" id="PTHR47396:SF1">
    <property type="entry name" value="ATP-DEPENDENT HELICASE IRC3-RELATED"/>
    <property type="match status" value="1"/>
</dbReference>
<dbReference type="InterPro" id="IPR021835">
    <property type="entry name" value="DUF3427"/>
</dbReference>
<reference evidence="4 5" key="1">
    <citation type="submission" date="2019-01" db="EMBL/GenBank/DDBJ databases">
        <title>Weissella sp. nov., a novel lactic acid bacterium isolated from animal feces.</title>
        <authorList>
            <person name="Wang L.-T."/>
        </authorList>
    </citation>
    <scope>NUCLEOTIDE SEQUENCE [LARGE SCALE GENOMIC DNA]</scope>
    <source>
        <strain evidence="4 5">8H-2</strain>
    </source>
</reference>
<dbReference type="InterPro" id="IPR058403">
    <property type="entry name" value="DUF8090"/>
</dbReference>